<dbReference type="InterPro" id="IPR050784">
    <property type="entry name" value="IAP"/>
</dbReference>
<evidence type="ECO:0000313" key="2">
    <source>
        <dbReference type="RefSeq" id="XP_022288031.1"/>
    </source>
</evidence>
<sequence>MKNFFFRVKCLVLRWVRTHRLVVTYKEFSRWEIRKNISTLLSFPIINKRRMRILQKEYIDIFRMSNSLTYGNDQLCFAIPIPPVFFASYRNNPIYPNNYVSSFLDGIQNVNNIQEMVVHLRISRFIWSTPSIGRNIYVDNEGFASRQNNRQLAEIRSADDVTNTNILGHENTLITIGSSRRQNTSPFENSRDDYHVEWIRLASFANFESPFVHPIRLARNGWYSRGNTNQVVCFSCSAMHDNWIRGENPNAFHHTNCRFINNTSCNIPIRRSSATDSRTVQGFTANEDNNEFTQQTVVAFATHQRCVNPRITTSLIDNIDKPRHPKYASLNARYASFVRRPFSITQAAALALAGFFCDGNGDHVRCFFCGGGLRDWNDGDDPWVEHARWFSTCGYLRDKKGS</sequence>
<dbReference type="PANTHER" id="PTHR10044:SF139">
    <property type="entry name" value="DEATH-ASSOCIATED INHIBITOR OF APOPTOSIS 2"/>
    <property type="match status" value="1"/>
</dbReference>
<dbReference type="SMART" id="SM00238">
    <property type="entry name" value="BIR"/>
    <property type="match status" value="2"/>
</dbReference>
<dbReference type="PROSITE" id="PS50143">
    <property type="entry name" value="BIR_REPEAT_2"/>
    <property type="match status" value="2"/>
</dbReference>
<dbReference type="GO" id="GO:0061630">
    <property type="term" value="F:ubiquitin protein ligase activity"/>
    <property type="evidence" value="ECO:0007669"/>
    <property type="project" value="TreeGrafter"/>
</dbReference>
<evidence type="ECO:0000313" key="1">
    <source>
        <dbReference type="Proteomes" id="UP000694844"/>
    </source>
</evidence>
<dbReference type="PANTHER" id="PTHR10044">
    <property type="entry name" value="INHIBITOR OF APOPTOSIS"/>
    <property type="match status" value="1"/>
</dbReference>
<dbReference type="KEGG" id="cvn:111100432"/>
<dbReference type="Proteomes" id="UP000694844">
    <property type="component" value="Chromosome 6"/>
</dbReference>
<dbReference type="Gene3D" id="1.10.1170.10">
    <property type="entry name" value="Inhibitor Of Apoptosis Protein (2mihbC-IAP-1), Chain A"/>
    <property type="match status" value="2"/>
</dbReference>
<dbReference type="GO" id="GO:0043066">
    <property type="term" value="P:negative regulation of apoptotic process"/>
    <property type="evidence" value="ECO:0007669"/>
    <property type="project" value="TreeGrafter"/>
</dbReference>
<gene>
    <name evidence="2 3" type="primary">LOC111100432</name>
</gene>
<dbReference type="GO" id="GO:0005737">
    <property type="term" value="C:cytoplasm"/>
    <property type="evidence" value="ECO:0007669"/>
    <property type="project" value="TreeGrafter"/>
</dbReference>
<reference evidence="2 3" key="1">
    <citation type="submission" date="2025-04" db="UniProtKB">
        <authorList>
            <consortium name="RefSeq"/>
        </authorList>
    </citation>
    <scope>IDENTIFICATION</scope>
    <source>
        <tissue evidence="2 3">Whole sample</tissue>
    </source>
</reference>
<keyword evidence="1" id="KW-1185">Reference proteome</keyword>
<dbReference type="Pfam" id="PF00653">
    <property type="entry name" value="BIR"/>
    <property type="match status" value="2"/>
</dbReference>
<dbReference type="GO" id="GO:0005634">
    <property type="term" value="C:nucleus"/>
    <property type="evidence" value="ECO:0007669"/>
    <property type="project" value="TreeGrafter"/>
</dbReference>
<dbReference type="CDD" id="cd00022">
    <property type="entry name" value="BIR"/>
    <property type="match status" value="1"/>
</dbReference>
<name>A0A8B8A998_CRAVI</name>
<accession>A0A8B8A998</accession>
<dbReference type="InterPro" id="IPR001370">
    <property type="entry name" value="BIR_rpt"/>
</dbReference>
<dbReference type="GO" id="GO:0043027">
    <property type="term" value="F:cysteine-type endopeptidase inhibitor activity involved in apoptotic process"/>
    <property type="evidence" value="ECO:0007669"/>
    <property type="project" value="TreeGrafter"/>
</dbReference>
<organism evidence="1 2">
    <name type="scientific">Crassostrea virginica</name>
    <name type="common">Eastern oyster</name>
    <dbReference type="NCBI Taxonomy" id="6565"/>
    <lineage>
        <taxon>Eukaryota</taxon>
        <taxon>Metazoa</taxon>
        <taxon>Spiralia</taxon>
        <taxon>Lophotrochozoa</taxon>
        <taxon>Mollusca</taxon>
        <taxon>Bivalvia</taxon>
        <taxon>Autobranchia</taxon>
        <taxon>Pteriomorphia</taxon>
        <taxon>Ostreida</taxon>
        <taxon>Ostreoidea</taxon>
        <taxon>Ostreidae</taxon>
        <taxon>Crassostrea</taxon>
    </lineage>
</organism>
<dbReference type="OrthoDB" id="774873at2759"/>
<dbReference type="SUPFAM" id="SSF57924">
    <property type="entry name" value="Inhibitor of apoptosis (IAP) repeat"/>
    <property type="match status" value="2"/>
</dbReference>
<dbReference type="GeneID" id="111100432"/>
<proteinExistence type="predicted"/>
<dbReference type="AlphaFoldDB" id="A0A8B8A998"/>
<dbReference type="GO" id="GO:0051726">
    <property type="term" value="P:regulation of cell cycle"/>
    <property type="evidence" value="ECO:0007669"/>
    <property type="project" value="TreeGrafter"/>
</dbReference>
<protein>
    <submittedName>
        <fullName evidence="2 3">Baculoviral IAP repeat-containing protein 7-A-like</fullName>
    </submittedName>
</protein>
<dbReference type="GO" id="GO:0031398">
    <property type="term" value="P:positive regulation of protein ubiquitination"/>
    <property type="evidence" value="ECO:0007669"/>
    <property type="project" value="TreeGrafter"/>
</dbReference>
<dbReference type="RefSeq" id="XP_022288032.1">
    <property type="nucleotide sequence ID" value="XM_022432324.1"/>
</dbReference>
<evidence type="ECO:0000313" key="3">
    <source>
        <dbReference type="RefSeq" id="XP_022288032.1"/>
    </source>
</evidence>
<dbReference type="RefSeq" id="XP_022288031.1">
    <property type="nucleotide sequence ID" value="XM_022432323.1"/>
</dbReference>